<dbReference type="SUPFAM" id="SSF49303">
    <property type="entry name" value="beta-Galactosidase/glucuronidase domain"/>
    <property type="match status" value="2"/>
</dbReference>
<proteinExistence type="inferred from homology"/>
<dbReference type="Proteomes" id="UP000053342">
    <property type="component" value="Unassembled WGS sequence"/>
</dbReference>
<dbReference type="HOGENOM" id="CLU_002346_0_0_1"/>
<evidence type="ECO:0000256" key="5">
    <source>
        <dbReference type="RuleBase" id="RU361154"/>
    </source>
</evidence>
<dbReference type="InterPro" id="IPR008979">
    <property type="entry name" value="Galactose-bd-like_sf"/>
</dbReference>
<evidence type="ECO:0000256" key="3">
    <source>
        <dbReference type="ARBA" id="ARBA00023295"/>
    </source>
</evidence>
<dbReference type="Gene3D" id="2.60.40.10">
    <property type="entry name" value="Immunoglobulins"/>
    <property type="match status" value="2"/>
</dbReference>
<evidence type="ECO:0000256" key="1">
    <source>
        <dbReference type="ARBA" id="ARBA00007401"/>
    </source>
</evidence>
<dbReference type="InterPro" id="IPR006102">
    <property type="entry name" value="Ig-like_GH2"/>
</dbReference>
<feature type="domain" description="Beta galactosidase small chain/" evidence="6">
    <location>
        <begin position="780"/>
        <end position="1064"/>
    </location>
</feature>
<dbReference type="InterPro" id="IPR036156">
    <property type="entry name" value="Beta-gal/glucu_dom_sf"/>
</dbReference>
<dbReference type="InterPro" id="IPR014718">
    <property type="entry name" value="GH-type_carb-bd"/>
</dbReference>
<evidence type="ECO:0000313" key="7">
    <source>
        <dbReference type="EMBL" id="KIW37988.1"/>
    </source>
</evidence>
<dbReference type="GO" id="GO:0005990">
    <property type="term" value="P:lactose catabolic process"/>
    <property type="evidence" value="ECO:0007669"/>
    <property type="project" value="TreeGrafter"/>
</dbReference>
<dbReference type="AlphaFoldDB" id="A0A0D2D430"/>
<dbReference type="Pfam" id="PF00703">
    <property type="entry name" value="Glyco_hydro_2"/>
    <property type="match status" value="1"/>
</dbReference>
<dbReference type="InterPro" id="IPR011013">
    <property type="entry name" value="Gal_mutarotase_sf_dom"/>
</dbReference>
<evidence type="ECO:0000256" key="4">
    <source>
        <dbReference type="ARBA" id="ARBA00032230"/>
    </source>
</evidence>
<dbReference type="VEuPathDB" id="FungiDB:PV06_09965"/>
<dbReference type="Pfam" id="PF02837">
    <property type="entry name" value="Glyco_hydro_2_N"/>
    <property type="match status" value="1"/>
</dbReference>
<dbReference type="EMBL" id="KN847342">
    <property type="protein sequence ID" value="KIW37988.1"/>
    <property type="molecule type" value="Genomic_DNA"/>
</dbReference>
<dbReference type="Gene3D" id="3.20.20.80">
    <property type="entry name" value="Glycosidases"/>
    <property type="match status" value="1"/>
</dbReference>
<sequence length="1068" mass="120253">MDVNTMDWELVSDSDSISSEPGKHLRCASQPDYANEKVVQRNKLPARSYHLPESSISLNGTWDFHYAATPSLAPSWDDIGNYHDFSWNSIVVPGHWQLQGYGRPQYTNIIFPIPVCPPNVPTDNPTGSYVKSFSVPGNWSPNSQIRIRFEGVDSAFHLFVNGKEVGFSQGSRNPAEFDISSFVNGSEDNQVLVRVYQWSDGSYIEDQDQWWLSGIYRDVYLLAYPDLARIEDFFIKTDLDDDYADAELIVELDLSLRLTCDLKITLCSPNQDSKIFSDQVALESHDTRWQKNYPVKAPLKWTAETPVLYHVELGLSSKGRSLQKIQHRIGFRKVEIKKGLLTVNGAPILLRVVNRHEHHPDFGRAVPVDFLREDLVLMKRHNINAMRCSHYPSQPALYSLCDELGLWVLDEADLECHGFNDAVARSLSGAEGMDYAQRKALTFDHAASFTSDNKDWETAYIDRMTQLVQRDKNFTCVIIWSLGNESFYGRNHKAMYQYAKRVDPSRPVHYEGDSKAITTDMYSYMYTSVPDLVSLAREEGVSPDGSYEKPIILCEYGHAMGNGPGLLEDYQAAFREHERLQGGFIWEWANHGLRKASDEVEGKDIFAYGGDFGDVPNDGTFVMDGLCYSNHTPTPGLTELKKAIAPIRAWFEPNSDKITVENRFNFKTLEGFAAHYEVEALADTRELLTSGLLDIPSVNPGSASTIALPKEVLQYRGYAKAECWLTVMFTLKDNCAWADSGHEVTFVQHQLNIKHPLFDKPVIAPKPQPLDVSSTRQYLSIAGPDFSVSFDKIHGLIKSWTFRGTPLLHEPEWPVGPIQLGFWRAPTDNDAAWQTERWKHWGLNSLTTQLRAFDVYHPSVDETQVKATTYVGPPILAWGFHVETTYRIGATGTISIRVHVKPVGSAPKNLPRAGWDFQLSKVFEHARWFGLGPGESYHDKKSAQRVGVFDASIPALHTPYEVPQENGNHVDTRWVEVLDGRGMGMKITLSGAKRNPATFHFAVSEYPAAELERAKHGPELVKGDAIYLRVDRDVSGVGTGACGPAIKEQDLVRCEEMEFEVSLEPVLP</sequence>
<dbReference type="PROSITE" id="PS00719">
    <property type="entry name" value="GLYCOSYL_HYDROL_F2_1"/>
    <property type="match status" value="1"/>
</dbReference>
<accession>A0A0D2D430</accession>
<dbReference type="InterPro" id="IPR006104">
    <property type="entry name" value="Glyco_hydro_2_N"/>
</dbReference>
<dbReference type="SUPFAM" id="SSF74650">
    <property type="entry name" value="Galactose mutarotase-like"/>
    <property type="match status" value="1"/>
</dbReference>
<dbReference type="InterPro" id="IPR004199">
    <property type="entry name" value="B-gal_small/dom_5"/>
</dbReference>
<dbReference type="FunFam" id="3.20.20.80:FF:000018">
    <property type="entry name" value="Beta-galactosidase"/>
    <property type="match status" value="1"/>
</dbReference>
<dbReference type="STRING" id="215243.A0A0D2D430"/>
<dbReference type="GO" id="GO:0030246">
    <property type="term" value="F:carbohydrate binding"/>
    <property type="evidence" value="ECO:0007669"/>
    <property type="project" value="InterPro"/>
</dbReference>
<dbReference type="Pfam" id="PF02929">
    <property type="entry name" value="Bgal_small_N"/>
    <property type="match status" value="1"/>
</dbReference>
<dbReference type="InterPro" id="IPR013783">
    <property type="entry name" value="Ig-like_fold"/>
</dbReference>
<evidence type="ECO:0000313" key="8">
    <source>
        <dbReference type="Proteomes" id="UP000053342"/>
    </source>
</evidence>
<dbReference type="Pfam" id="PF16353">
    <property type="entry name" value="LacZ_4"/>
    <property type="match status" value="1"/>
</dbReference>
<dbReference type="PRINTS" id="PR00132">
    <property type="entry name" value="GLHYDRLASE2"/>
</dbReference>
<dbReference type="InterPro" id="IPR050347">
    <property type="entry name" value="Bact_Beta-galactosidase"/>
</dbReference>
<dbReference type="GO" id="GO:0004565">
    <property type="term" value="F:beta-galactosidase activity"/>
    <property type="evidence" value="ECO:0007669"/>
    <property type="project" value="InterPro"/>
</dbReference>
<dbReference type="SMART" id="SM01038">
    <property type="entry name" value="Bgal_small_N"/>
    <property type="match status" value="1"/>
</dbReference>
<dbReference type="Pfam" id="PF02836">
    <property type="entry name" value="Glyco_hydro_2_C"/>
    <property type="match status" value="1"/>
</dbReference>
<dbReference type="GeneID" id="27362039"/>
<protein>
    <recommendedName>
        <fullName evidence="4">Lactase</fullName>
    </recommendedName>
</protein>
<dbReference type="InterPro" id="IPR023230">
    <property type="entry name" value="Glyco_hydro_2_CS"/>
</dbReference>
<dbReference type="OrthoDB" id="408320at2759"/>
<organism evidence="7 8">
    <name type="scientific">Exophiala oligosperma</name>
    <dbReference type="NCBI Taxonomy" id="215243"/>
    <lineage>
        <taxon>Eukaryota</taxon>
        <taxon>Fungi</taxon>
        <taxon>Dikarya</taxon>
        <taxon>Ascomycota</taxon>
        <taxon>Pezizomycotina</taxon>
        <taxon>Eurotiomycetes</taxon>
        <taxon>Chaetothyriomycetidae</taxon>
        <taxon>Chaetothyriales</taxon>
        <taxon>Herpotrichiellaceae</taxon>
        <taxon>Exophiala</taxon>
    </lineage>
</organism>
<dbReference type="RefSeq" id="XP_016258204.1">
    <property type="nucleotide sequence ID" value="XM_016411450.1"/>
</dbReference>
<name>A0A0D2D430_9EURO</name>
<keyword evidence="8" id="KW-1185">Reference proteome</keyword>
<dbReference type="SUPFAM" id="SSF49785">
    <property type="entry name" value="Galactose-binding domain-like"/>
    <property type="match status" value="1"/>
</dbReference>
<gene>
    <name evidence="7" type="ORF">PV06_09965</name>
</gene>
<dbReference type="PANTHER" id="PTHR46323:SF1">
    <property type="entry name" value="LACTASE"/>
    <property type="match status" value="1"/>
</dbReference>
<comment type="similarity">
    <text evidence="1 5">Belongs to the glycosyl hydrolase 2 family.</text>
</comment>
<dbReference type="InterPro" id="IPR032312">
    <property type="entry name" value="LacZ_4"/>
</dbReference>
<dbReference type="InterPro" id="IPR006103">
    <property type="entry name" value="Glyco_hydro_2_cat"/>
</dbReference>
<keyword evidence="3 5" id="KW-0326">Glycosidase</keyword>
<keyword evidence="2 5" id="KW-0378">Hydrolase</keyword>
<dbReference type="SUPFAM" id="SSF51445">
    <property type="entry name" value="(Trans)glycosidases"/>
    <property type="match status" value="1"/>
</dbReference>
<dbReference type="GO" id="GO:0009341">
    <property type="term" value="C:beta-galactosidase complex"/>
    <property type="evidence" value="ECO:0007669"/>
    <property type="project" value="InterPro"/>
</dbReference>
<dbReference type="InterPro" id="IPR006101">
    <property type="entry name" value="Glyco_hydro_2"/>
</dbReference>
<dbReference type="InterPro" id="IPR017853">
    <property type="entry name" value="GH"/>
</dbReference>
<dbReference type="PANTHER" id="PTHR46323">
    <property type="entry name" value="BETA-GALACTOSIDASE"/>
    <property type="match status" value="1"/>
</dbReference>
<evidence type="ECO:0000256" key="2">
    <source>
        <dbReference type="ARBA" id="ARBA00022801"/>
    </source>
</evidence>
<dbReference type="Gene3D" id="2.70.98.10">
    <property type="match status" value="1"/>
</dbReference>
<dbReference type="Gene3D" id="2.60.120.260">
    <property type="entry name" value="Galactose-binding domain-like"/>
    <property type="match status" value="1"/>
</dbReference>
<reference evidence="7 8" key="1">
    <citation type="submission" date="2015-01" db="EMBL/GenBank/DDBJ databases">
        <title>The Genome Sequence of Exophiala oligosperma CBS72588.</title>
        <authorList>
            <consortium name="The Broad Institute Genomics Platform"/>
            <person name="Cuomo C."/>
            <person name="de Hoog S."/>
            <person name="Gorbushina A."/>
            <person name="Stielow B."/>
            <person name="Teixiera M."/>
            <person name="Abouelleil A."/>
            <person name="Chapman S.B."/>
            <person name="Priest M."/>
            <person name="Young S.K."/>
            <person name="Wortman J."/>
            <person name="Nusbaum C."/>
            <person name="Birren B."/>
        </authorList>
    </citation>
    <scope>NUCLEOTIDE SEQUENCE [LARGE SCALE GENOMIC DNA]</scope>
    <source>
        <strain evidence="7 8">CBS 72588</strain>
    </source>
</reference>
<evidence type="ECO:0000259" key="6">
    <source>
        <dbReference type="SMART" id="SM01038"/>
    </source>
</evidence>